<dbReference type="InterPro" id="IPR053191">
    <property type="entry name" value="DcsG_Biosynth_Enzyme"/>
</dbReference>
<dbReference type="Proteomes" id="UP000629619">
    <property type="component" value="Unassembled WGS sequence"/>
</dbReference>
<dbReference type="EMBL" id="BOMW01000046">
    <property type="protein sequence ID" value="GIF07227.1"/>
    <property type="molecule type" value="Genomic_DNA"/>
</dbReference>
<organism evidence="1 2">
    <name type="scientific">Actinoplanes siamensis</name>
    <dbReference type="NCBI Taxonomy" id="1223317"/>
    <lineage>
        <taxon>Bacteria</taxon>
        <taxon>Bacillati</taxon>
        <taxon>Actinomycetota</taxon>
        <taxon>Actinomycetes</taxon>
        <taxon>Micromonosporales</taxon>
        <taxon>Micromonosporaceae</taxon>
        <taxon>Actinoplanes</taxon>
    </lineage>
</organism>
<gene>
    <name evidence="1" type="ORF">Asi03nite_47650</name>
</gene>
<dbReference type="SUPFAM" id="SSF56059">
    <property type="entry name" value="Glutathione synthetase ATP-binding domain-like"/>
    <property type="match status" value="1"/>
</dbReference>
<dbReference type="PANTHER" id="PTHR39217">
    <property type="match status" value="1"/>
</dbReference>
<evidence type="ECO:0000313" key="2">
    <source>
        <dbReference type="Proteomes" id="UP000629619"/>
    </source>
</evidence>
<accession>A0A919N9W9</accession>
<evidence type="ECO:0000313" key="1">
    <source>
        <dbReference type="EMBL" id="GIF07227.1"/>
    </source>
</evidence>
<comment type="caution">
    <text evidence="1">The sequence shown here is derived from an EMBL/GenBank/DDBJ whole genome shotgun (WGS) entry which is preliminary data.</text>
</comment>
<dbReference type="AlphaFoldDB" id="A0A919N9W9"/>
<sequence length="292" mass="31227">MTVDARVALVTCSAFPDLWEDDRPLRDALRARGVAVDVVRWDDADADWTVYDLTVIRSPWDYVARHDQFVAWARSVPRLANPGDVIAWNTDKRYLGELAAAGVPVIPTGFVGPGETWTPPATGQWVVKPTVSAGSQDTARYDFPDQLGAARAHVTRLTAAGRTAMIQPYLSAVATAGETAVLCLPDAAGDLTFSHAIRKGPMLTRTGEHEIDPGSEDITARTPSEAELAVARAALAAIPGGTKRLLYARIDVIPGPDGAPQLVELELTEPALFLSFAPTAANRLADGILARL</sequence>
<reference evidence="1" key="1">
    <citation type="submission" date="2021-01" db="EMBL/GenBank/DDBJ databases">
        <title>Whole genome shotgun sequence of Actinoplanes siamensis NBRC 109076.</title>
        <authorList>
            <person name="Komaki H."/>
            <person name="Tamura T."/>
        </authorList>
    </citation>
    <scope>NUCLEOTIDE SEQUENCE</scope>
    <source>
        <strain evidence="1">NBRC 109076</strain>
    </source>
</reference>
<keyword evidence="2" id="KW-1185">Reference proteome</keyword>
<proteinExistence type="predicted"/>
<dbReference type="RefSeq" id="WP_203682637.1">
    <property type="nucleotide sequence ID" value="NZ_BOMW01000046.1"/>
</dbReference>
<name>A0A919N9W9_9ACTN</name>
<dbReference type="PANTHER" id="PTHR39217:SF1">
    <property type="entry name" value="GLUTATHIONE SYNTHETASE"/>
    <property type="match status" value="1"/>
</dbReference>
<protein>
    <submittedName>
        <fullName evidence="1">ATP-grasp domain-containing protein</fullName>
    </submittedName>
</protein>